<sequence>MTCFTLPSLYFLVGVGTAATISVALTINASKRFLNSSLTNKSAYFDNLLDELANKIPVKRDRLSSDQKFQNFGNGQIVISFRIGPSNKAENTAQQVHSNLNYMLENNKINNFLSGVTNDFVLQLILFIMELTILLL</sequence>
<dbReference type="AlphaFoldDB" id="A0A8H3WRD7"/>
<proteinExistence type="predicted"/>
<comment type="caution">
    <text evidence="1">The sequence shown here is derived from an EMBL/GenBank/DDBJ whole genome shotgun (WGS) entry which is preliminary data.</text>
</comment>
<keyword evidence="2" id="KW-1185">Reference proteome</keyword>
<dbReference type="EMBL" id="WTPW01005680">
    <property type="protein sequence ID" value="KAF0332803.1"/>
    <property type="molecule type" value="Genomic_DNA"/>
</dbReference>
<accession>A0A8H3WRD7</accession>
<evidence type="ECO:0000313" key="1">
    <source>
        <dbReference type="EMBL" id="KAF0332803.1"/>
    </source>
</evidence>
<reference evidence="1 2" key="1">
    <citation type="journal article" date="2019" name="Environ. Microbiol.">
        <title>At the nexus of three kingdoms: the genome of the mycorrhizal fungus Gigaspora margarita provides insights into plant, endobacterial and fungal interactions.</title>
        <authorList>
            <person name="Venice F."/>
            <person name="Ghignone S."/>
            <person name="Salvioli di Fossalunga A."/>
            <person name="Amselem J."/>
            <person name="Novero M."/>
            <person name="Xianan X."/>
            <person name="Sedzielewska Toro K."/>
            <person name="Morin E."/>
            <person name="Lipzen A."/>
            <person name="Grigoriev I.V."/>
            <person name="Henrissat B."/>
            <person name="Martin F.M."/>
            <person name="Bonfante P."/>
        </authorList>
    </citation>
    <scope>NUCLEOTIDE SEQUENCE [LARGE SCALE GENOMIC DNA]</scope>
    <source>
        <strain evidence="1 2">BEG34</strain>
    </source>
</reference>
<protein>
    <submittedName>
        <fullName evidence="1">Uncharacterized protein</fullName>
    </submittedName>
</protein>
<organism evidence="1 2">
    <name type="scientific">Gigaspora margarita</name>
    <dbReference type="NCBI Taxonomy" id="4874"/>
    <lineage>
        <taxon>Eukaryota</taxon>
        <taxon>Fungi</taxon>
        <taxon>Fungi incertae sedis</taxon>
        <taxon>Mucoromycota</taxon>
        <taxon>Glomeromycotina</taxon>
        <taxon>Glomeromycetes</taxon>
        <taxon>Diversisporales</taxon>
        <taxon>Gigasporaceae</taxon>
        <taxon>Gigaspora</taxon>
    </lineage>
</organism>
<dbReference type="OrthoDB" id="2445774at2759"/>
<name>A0A8H3WRD7_GIGMA</name>
<dbReference type="Proteomes" id="UP000439903">
    <property type="component" value="Unassembled WGS sequence"/>
</dbReference>
<evidence type="ECO:0000313" key="2">
    <source>
        <dbReference type="Proteomes" id="UP000439903"/>
    </source>
</evidence>
<gene>
    <name evidence="1" type="ORF">F8M41_020588</name>
</gene>